<dbReference type="RefSeq" id="WP_335425212.1">
    <property type="nucleotide sequence ID" value="NZ_JBALHR010000018.1"/>
</dbReference>
<dbReference type="Gene3D" id="3.30.565.10">
    <property type="entry name" value="Histidine kinase-like ATPase, C-terminal domain"/>
    <property type="match status" value="1"/>
</dbReference>
<feature type="domain" description="Histidine kinase" evidence="6">
    <location>
        <begin position="345"/>
        <end position="566"/>
    </location>
</feature>
<dbReference type="SMART" id="SM00448">
    <property type="entry name" value="REC"/>
    <property type="match status" value="2"/>
</dbReference>
<dbReference type="Gene3D" id="1.10.287.130">
    <property type="match status" value="1"/>
</dbReference>
<keyword evidence="9" id="KW-1185">Reference proteome</keyword>
<dbReference type="SUPFAM" id="SSF47384">
    <property type="entry name" value="Homodimeric domain of signal transducing histidine kinase"/>
    <property type="match status" value="1"/>
</dbReference>
<dbReference type="SUPFAM" id="SSF55785">
    <property type="entry name" value="PYP-like sensor domain (PAS domain)"/>
    <property type="match status" value="1"/>
</dbReference>
<dbReference type="EC" id="2.7.13.3" evidence="2"/>
<dbReference type="Pfam" id="PF00072">
    <property type="entry name" value="Response_reg"/>
    <property type="match status" value="2"/>
</dbReference>
<evidence type="ECO:0000256" key="5">
    <source>
        <dbReference type="PROSITE-ProRule" id="PRU00169"/>
    </source>
</evidence>
<keyword evidence="4" id="KW-0902">Two-component regulatory system</keyword>
<protein>
    <recommendedName>
        <fullName evidence="2">histidine kinase</fullName>
        <ecNumber evidence="2">2.7.13.3</ecNumber>
    </recommendedName>
</protein>
<dbReference type="CDD" id="cd00082">
    <property type="entry name" value="HisKA"/>
    <property type="match status" value="1"/>
</dbReference>
<feature type="domain" description="Response regulatory" evidence="7">
    <location>
        <begin position="717"/>
        <end position="834"/>
    </location>
</feature>
<dbReference type="CDD" id="cd16922">
    <property type="entry name" value="HATPase_EvgS-ArcB-TorS-like"/>
    <property type="match status" value="1"/>
</dbReference>
<feature type="modified residue" description="4-aspartylphosphate" evidence="5">
    <location>
        <position position="766"/>
    </location>
</feature>
<evidence type="ECO:0000256" key="2">
    <source>
        <dbReference type="ARBA" id="ARBA00012438"/>
    </source>
</evidence>
<comment type="catalytic activity">
    <reaction evidence="1">
        <text>ATP + protein L-histidine = ADP + protein N-phospho-L-histidine.</text>
        <dbReference type="EC" id="2.7.13.3"/>
    </reaction>
</comment>
<dbReference type="PROSITE" id="PS50109">
    <property type="entry name" value="HIS_KIN"/>
    <property type="match status" value="1"/>
</dbReference>
<dbReference type="Pfam" id="PF00512">
    <property type="entry name" value="HisKA"/>
    <property type="match status" value="1"/>
</dbReference>
<comment type="caution">
    <text evidence="8">The sequence shown here is derived from an EMBL/GenBank/DDBJ whole genome shotgun (WGS) entry which is preliminary data.</text>
</comment>
<dbReference type="Gene3D" id="3.40.50.2300">
    <property type="match status" value="2"/>
</dbReference>
<dbReference type="PRINTS" id="PR00344">
    <property type="entry name" value="BCTRLSENSOR"/>
</dbReference>
<evidence type="ECO:0000259" key="6">
    <source>
        <dbReference type="PROSITE" id="PS50109"/>
    </source>
</evidence>
<dbReference type="InterPro" id="IPR005467">
    <property type="entry name" value="His_kinase_dom"/>
</dbReference>
<feature type="domain" description="Response regulatory" evidence="7">
    <location>
        <begin position="581"/>
        <end position="695"/>
    </location>
</feature>
<dbReference type="CDD" id="cd00156">
    <property type="entry name" value="REC"/>
    <property type="match status" value="1"/>
</dbReference>
<dbReference type="SUPFAM" id="SSF55874">
    <property type="entry name" value="ATPase domain of HSP90 chaperone/DNA topoisomerase II/histidine kinase"/>
    <property type="match status" value="1"/>
</dbReference>
<dbReference type="Proteomes" id="UP001431963">
    <property type="component" value="Unassembled WGS sequence"/>
</dbReference>
<evidence type="ECO:0000313" key="8">
    <source>
        <dbReference type="EMBL" id="MEH7830180.1"/>
    </source>
</evidence>
<dbReference type="Pfam" id="PF02518">
    <property type="entry name" value="HATPase_c"/>
    <property type="match status" value="1"/>
</dbReference>
<dbReference type="CDD" id="cd17546">
    <property type="entry name" value="REC_hyHK_CKI1_RcsC-like"/>
    <property type="match status" value="1"/>
</dbReference>
<feature type="modified residue" description="4-aspartylphosphate" evidence="5">
    <location>
        <position position="631"/>
    </location>
</feature>
<dbReference type="SUPFAM" id="SSF52172">
    <property type="entry name" value="CheY-like"/>
    <property type="match status" value="2"/>
</dbReference>
<dbReference type="InterPro" id="IPR036097">
    <property type="entry name" value="HisK_dim/P_sf"/>
</dbReference>
<dbReference type="InterPro" id="IPR003661">
    <property type="entry name" value="HisK_dim/P_dom"/>
</dbReference>
<reference evidence="8" key="1">
    <citation type="submission" date="2024-02" db="EMBL/GenBank/DDBJ databases">
        <title>Genome sequences of strain Gemmobacter sp. JM10B15.</title>
        <authorList>
            <person name="Zhang M."/>
        </authorList>
    </citation>
    <scope>NUCLEOTIDE SEQUENCE</scope>
    <source>
        <strain evidence="8">JM10B15</strain>
    </source>
</reference>
<dbReference type="InterPro" id="IPR001789">
    <property type="entry name" value="Sig_transdc_resp-reg_receiver"/>
</dbReference>
<proteinExistence type="predicted"/>
<keyword evidence="3 5" id="KW-0597">Phosphoprotein</keyword>
<dbReference type="InterPro" id="IPR003594">
    <property type="entry name" value="HATPase_dom"/>
</dbReference>
<dbReference type="Gene3D" id="3.30.450.20">
    <property type="entry name" value="PAS domain"/>
    <property type="match status" value="1"/>
</dbReference>
<dbReference type="InterPro" id="IPR011006">
    <property type="entry name" value="CheY-like_superfamily"/>
</dbReference>
<dbReference type="PANTHER" id="PTHR45339:SF1">
    <property type="entry name" value="HYBRID SIGNAL TRANSDUCTION HISTIDINE KINASE J"/>
    <property type="match status" value="1"/>
</dbReference>
<dbReference type="Pfam" id="PF12860">
    <property type="entry name" value="PAS_7"/>
    <property type="match status" value="2"/>
</dbReference>
<evidence type="ECO:0000256" key="3">
    <source>
        <dbReference type="ARBA" id="ARBA00022553"/>
    </source>
</evidence>
<dbReference type="SMART" id="SM00387">
    <property type="entry name" value="HATPase_c"/>
    <property type="match status" value="1"/>
</dbReference>
<dbReference type="PANTHER" id="PTHR45339">
    <property type="entry name" value="HYBRID SIGNAL TRANSDUCTION HISTIDINE KINASE J"/>
    <property type="match status" value="1"/>
</dbReference>
<organism evidence="8 9">
    <name type="scientific">Gemmobacter denitrificans</name>
    <dbReference type="NCBI Taxonomy" id="3123040"/>
    <lineage>
        <taxon>Bacteria</taxon>
        <taxon>Pseudomonadati</taxon>
        <taxon>Pseudomonadota</taxon>
        <taxon>Alphaproteobacteria</taxon>
        <taxon>Rhodobacterales</taxon>
        <taxon>Paracoccaceae</taxon>
        <taxon>Gemmobacter</taxon>
    </lineage>
</organism>
<dbReference type="SMART" id="SM00388">
    <property type="entry name" value="HisKA"/>
    <property type="match status" value="1"/>
</dbReference>
<gene>
    <name evidence="8" type="ORF">V6590_18675</name>
</gene>
<evidence type="ECO:0000256" key="4">
    <source>
        <dbReference type="ARBA" id="ARBA00023012"/>
    </source>
</evidence>
<accession>A0ABU8BZP0</accession>
<dbReference type="InterPro" id="IPR036890">
    <property type="entry name" value="HATPase_C_sf"/>
</dbReference>
<name>A0ABU8BZP0_9RHOB</name>
<evidence type="ECO:0000313" key="9">
    <source>
        <dbReference type="Proteomes" id="UP001431963"/>
    </source>
</evidence>
<sequence>MDLAERLAIERRARLAAERLLEQKSRELYAANEKLGMHARALSEQIVEQRQVVKSALSEAEALKGQNTRFLNDLERAHTTAVMAERRLWDSINTIRDGFAVFDSANRLVAANSAFRALFEADTIAPGMDYAAILTEAAENGLIDIGDKEPAEWCAQMLARWDDDPIEPMVLQFVTGTWVRLVDRRARDGDMVCLAVDITEQMRIWAAIEAIPDGFVLYDREDRLMVCNQRYRDIYAESAPAMVPGATFESILRYGLERGQYAEAEGREEEWIEERLRQRSRKTADFEQHLGDGRWLRVIDQETPDGGRVGLRVDITREREQQAALEAARETAEAAVRAKSAFLANMSHEIRTPMNGVVGMAELLCDSPLSEEQRLFADTIRSSGEALLVIINDILDYSKIEAERLTLHPEPFDLERVIHEVSMLLQPRARAKGVDMLIDYDMFLPTRFVGDPGRLRQVLTNLIGNAVKFTDKGHVLIRVVGLETGSGAQQLHVTVEDTGIGIAPENLDHIFGEFNQVESASNRKFEGTGLGLAISRRLIEHMGGAVWVDSELGRGSCFGFRLSLPVAELGEDHPAPVDLKRALVVDEQFINRTILERQLTTCGVEAVLARTSAEALALLEQDRGFDVIIADQDLSDPDGLGLATTLRGQGIDLPILLLSANPAMGRELDAVGHVTGFLQKPLLRSDLYRRLQGLSAPPADQLAQAAPRGEQAHRALRVLAAEDNRTNQLVFRKMVKDLDIDLTFAQNGREAVELYQSLQPDLIFMDISMPEMDGRQATQAIRRIEAGRSHVPIIALTAHAMEGDDAAILSAGMDRYLTKPLRKTAICEALIDFSPPDVRPVTGQAAGQTGAVAKAAVEPQQGAA</sequence>
<dbReference type="InterPro" id="IPR035965">
    <property type="entry name" value="PAS-like_dom_sf"/>
</dbReference>
<evidence type="ECO:0000256" key="1">
    <source>
        <dbReference type="ARBA" id="ARBA00000085"/>
    </source>
</evidence>
<dbReference type="EMBL" id="JBALHR010000018">
    <property type="protein sequence ID" value="MEH7830180.1"/>
    <property type="molecule type" value="Genomic_DNA"/>
</dbReference>
<dbReference type="InterPro" id="IPR004358">
    <property type="entry name" value="Sig_transdc_His_kin-like_C"/>
</dbReference>
<evidence type="ECO:0000259" key="7">
    <source>
        <dbReference type="PROSITE" id="PS50110"/>
    </source>
</evidence>
<dbReference type="PROSITE" id="PS50110">
    <property type="entry name" value="RESPONSE_REGULATORY"/>
    <property type="match status" value="2"/>
</dbReference>